<name>A0ACC2R3X5_9NEOP</name>
<protein>
    <submittedName>
        <fullName evidence="1">Uncharacterized protein</fullName>
    </submittedName>
</protein>
<accession>A0ACC2R3X5</accession>
<keyword evidence="2" id="KW-1185">Reference proteome</keyword>
<dbReference type="EMBL" id="CM056788">
    <property type="protein sequence ID" value="KAJ8730954.1"/>
    <property type="molecule type" value="Genomic_DNA"/>
</dbReference>
<evidence type="ECO:0000313" key="2">
    <source>
        <dbReference type="Proteomes" id="UP001231649"/>
    </source>
</evidence>
<reference evidence="1" key="1">
    <citation type="submission" date="2023-03" db="EMBL/GenBank/DDBJ databases">
        <title>Chromosome-level genomes of two armyworms, Mythimna separata and Mythimna loreyi, provide insights into the biosynthesis and reception of sex pheromones.</title>
        <authorList>
            <person name="Zhao H."/>
        </authorList>
    </citation>
    <scope>NUCLEOTIDE SEQUENCE</scope>
    <source>
        <strain evidence="1">BeijingLab</strain>
    </source>
</reference>
<organism evidence="1 2">
    <name type="scientific">Mythimna loreyi</name>
    <dbReference type="NCBI Taxonomy" id="667449"/>
    <lineage>
        <taxon>Eukaryota</taxon>
        <taxon>Metazoa</taxon>
        <taxon>Ecdysozoa</taxon>
        <taxon>Arthropoda</taxon>
        <taxon>Hexapoda</taxon>
        <taxon>Insecta</taxon>
        <taxon>Pterygota</taxon>
        <taxon>Neoptera</taxon>
        <taxon>Endopterygota</taxon>
        <taxon>Lepidoptera</taxon>
        <taxon>Glossata</taxon>
        <taxon>Ditrysia</taxon>
        <taxon>Noctuoidea</taxon>
        <taxon>Noctuidae</taxon>
        <taxon>Noctuinae</taxon>
        <taxon>Hadenini</taxon>
        <taxon>Mythimna</taxon>
    </lineage>
</organism>
<proteinExistence type="predicted"/>
<evidence type="ECO:0000313" key="1">
    <source>
        <dbReference type="EMBL" id="KAJ8730954.1"/>
    </source>
</evidence>
<gene>
    <name evidence="1" type="ORF">PYW08_002367</name>
</gene>
<sequence length="225" mass="26357">MRQIPFDYATKELLISLVSKQPVLYDRKNPDYRKSTMREVIWRKIGNNLKKSGKACKNEWKKLKGCYYNYINKSDKENYPNAKLYERMKNFLDSGNHPEATRAYEVGEPSTSGQQQSTEPMNVTDGSNNNERTPQPQRSSDNSQREHSSKNGTEKKVPKKKINTKQKTSSKKCMSTRHRNELIRFNRQIEPLLIDLPPGLRYKARDEIFEILYKYKALAITIKRC</sequence>
<dbReference type="Proteomes" id="UP001231649">
    <property type="component" value="Chromosome 12"/>
</dbReference>
<comment type="caution">
    <text evidence="1">The sequence shown here is derived from an EMBL/GenBank/DDBJ whole genome shotgun (WGS) entry which is preliminary data.</text>
</comment>